<dbReference type="Gene3D" id="1.25.10.10">
    <property type="entry name" value="Leucine-rich Repeat Variant"/>
    <property type="match status" value="1"/>
</dbReference>
<protein>
    <recommendedName>
        <fullName evidence="3">HEAT repeat domain-containing protein</fullName>
    </recommendedName>
</protein>
<accession>A0A2N5ZIC3</accession>
<dbReference type="SUPFAM" id="SSF48371">
    <property type="entry name" value="ARM repeat"/>
    <property type="match status" value="1"/>
</dbReference>
<organism evidence="1 2">
    <name type="scientific">Muiribacterium halophilum</name>
    <dbReference type="NCBI Taxonomy" id="2053465"/>
    <lineage>
        <taxon>Bacteria</taxon>
        <taxon>Candidatus Muiribacteriota</taxon>
        <taxon>Candidatus Muiribacteriia</taxon>
        <taxon>Candidatus Muiribacteriales</taxon>
        <taxon>Candidatus Muiribacteriaceae</taxon>
        <taxon>Candidatus Muiribacterium</taxon>
    </lineage>
</organism>
<dbReference type="AlphaFoldDB" id="A0A2N5ZIC3"/>
<dbReference type="Pfam" id="PF13646">
    <property type="entry name" value="HEAT_2"/>
    <property type="match status" value="1"/>
</dbReference>
<reference evidence="1 2" key="1">
    <citation type="submission" date="2017-11" db="EMBL/GenBank/DDBJ databases">
        <title>Genome-resolved metagenomics identifies genetic mobility, metabolic interactions, and unexpected diversity in perchlorate-reducing communities.</title>
        <authorList>
            <person name="Barnum T.P."/>
            <person name="Figueroa I.A."/>
            <person name="Carlstrom C.I."/>
            <person name="Lucas L.N."/>
            <person name="Engelbrektson A.L."/>
            <person name="Coates J.D."/>
        </authorList>
    </citation>
    <scope>NUCLEOTIDE SEQUENCE [LARGE SCALE GENOMIC DNA]</scope>
    <source>
        <strain evidence="1">BM706</strain>
    </source>
</reference>
<sequence length="125" mass="14288">MKKLESLIEVLGSGDWEQKIEAASKLLEEGEKARDTLVLSLASENDDIRYWSLKVLGELNCGKYSFYAEPMLEDEAWFVRSEAAIILSDTGKSQYVPFIEKALQDEENDEAKEYFKKAIDSLKKQ</sequence>
<dbReference type="InterPro" id="IPR011989">
    <property type="entry name" value="ARM-like"/>
</dbReference>
<evidence type="ECO:0000313" key="2">
    <source>
        <dbReference type="Proteomes" id="UP000234857"/>
    </source>
</evidence>
<gene>
    <name evidence="1" type="ORF">C0601_04565</name>
</gene>
<proteinExistence type="predicted"/>
<dbReference type="Proteomes" id="UP000234857">
    <property type="component" value="Unassembled WGS sequence"/>
</dbReference>
<comment type="caution">
    <text evidence="1">The sequence shown here is derived from an EMBL/GenBank/DDBJ whole genome shotgun (WGS) entry which is preliminary data.</text>
</comment>
<name>A0A2N5ZIC3_MUIH1</name>
<evidence type="ECO:0008006" key="3">
    <source>
        <dbReference type="Google" id="ProtNLM"/>
    </source>
</evidence>
<dbReference type="InterPro" id="IPR016024">
    <property type="entry name" value="ARM-type_fold"/>
</dbReference>
<dbReference type="EMBL" id="PKTG01000063">
    <property type="protein sequence ID" value="PLX18435.1"/>
    <property type="molecule type" value="Genomic_DNA"/>
</dbReference>
<evidence type="ECO:0000313" key="1">
    <source>
        <dbReference type="EMBL" id="PLX18435.1"/>
    </source>
</evidence>